<protein>
    <recommendedName>
        <fullName evidence="3">Thiol-disulfide oxidoreductase DCC</fullName>
    </recommendedName>
</protein>
<keyword evidence="2" id="KW-1185">Reference proteome</keyword>
<dbReference type="Pfam" id="PF04134">
    <property type="entry name" value="DCC1-like"/>
    <property type="match status" value="1"/>
</dbReference>
<sequence>MPNLATTELMGSQDAIVFDGECVLCSGFFQFMAARNKSQRFKFATAQSPVGQRLYQELGLPTQDFETNLVIINGKVHQRLDAFAAAMNALPGIWPVLSICRFLPGWIKDPLYHAIARNRYKMFGRNPTCLIPDAALRNRFLPEGF</sequence>
<accession>A0A0P1INZ5</accession>
<dbReference type="OrthoDB" id="9785438at2"/>
<dbReference type="RefSeq" id="WP_058280850.1">
    <property type="nucleotide sequence ID" value="NZ_CYUD01000003.1"/>
</dbReference>
<dbReference type="GO" id="GO:0015035">
    <property type="term" value="F:protein-disulfide reductase activity"/>
    <property type="evidence" value="ECO:0007669"/>
    <property type="project" value="InterPro"/>
</dbReference>
<dbReference type="InterPro" id="IPR052927">
    <property type="entry name" value="DCC_oxidoreductase"/>
</dbReference>
<name>A0A0P1INZ5_9RHOB</name>
<reference evidence="2" key="1">
    <citation type="submission" date="2015-09" db="EMBL/GenBank/DDBJ databases">
        <authorList>
            <person name="Rodrigo-Torres L."/>
            <person name="Arahal D.R."/>
        </authorList>
    </citation>
    <scope>NUCLEOTIDE SEQUENCE [LARGE SCALE GENOMIC DNA]</scope>
    <source>
        <strain evidence="2">CECT 5091</strain>
    </source>
</reference>
<organism evidence="1 2">
    <name type="scientific">Ruegeria denitrificans</name>
    <dbReference type="NCBI Taxonomy" id="1715692"/>
    <lineage>
        <taxon>Bacteria</taxon>
        <taxon>Pseudomonadati</taxon>
        <taxon>Pseudomonadota</taxon>
        <taxon>Alphaproteobacteria</taxon>
        <taxon>Rhodobacterales</taxon>
        <taxon>Roseobacteraceae</taxon>
        <taxon>Ruegeria</taxon>
    </lineage>
</organism>
<dbReference type="Proteomes" id="UP000051260">
    <property type="component" value="Unassembled WGS sequence"/>
</dbReference>
<evidence type="ECO:0000313" key="2">
    <source>
        <dbReference type="Proteomes" id="UP000051260"/>
    </source>
</evidence>
<proteinExistence type="predicted"/>
<gene>
    <name evidence="1" type="ORF">RUE5091_01082</name>
</gene>
<evidence type="ECO:0000313" key="1">
    <source>
        <dbReference type="EMBL" id="CUJ91309.1"/>
    </source>
</evidence>
<dbReference type="AlphaFoldDB" id="A0A0P1INZ5"/>
<dbReference type="STRING" id="1715692.RUE5091_01082"/>
<dbReference type="PANTHER" id="PTHR33639">
    <property type="entry name" value="THIOL-DISULFIDE OXIDOREDUCTASE DCC"/>
    <property type="match status" value="1"/>
</dbReference>
<evidence type="ECO:0008006" key="3">
    <source>
        <dbReference type="Google" id="ProtNLM"/>
    </source>
</evidence>
<dbReference type="PANTHER" id="PTHR33639:SF2">
    <property type="entry name" value="DUF393 DOMAIN-CONTAINING PROTEIN"/>
    <property type="match status" value="1"/>
</dbReference>
<dbReference type="EMBL" id="CYUD01000003">
    <property type="protein sequence ID" value="CUJ91309.1"/>
    <property type="molecule type" value="Genomic_DNA"/>
</dbReference>
<dbReference type="InterPro" id="IPR007263">
    <property type="entry name" value="DCC1-like"/>
</dbReference>